<evidence type="ECO:0000313" key="2">
    <source>
        <dbReference type="Proteomes" id="UP000555448"/>
    </source>
</evidence>
<dbReference type="EMBL" id="JACHLR010000001">
    <property type="protein sequence ID" value="MBB4856938.1"/>
    <property type="molecule type" value="Genomic_DNA"/>
</dbReference>
<keyword evidence="2" id="KW-1185">Reference proteome</keyword>
<dbReference type="SUPFAM" id="SSF51621">
    <property type="entry name" value="Phosphoenolpyruvate/pyruvate domain"/>
    <property type="match status" value="1"/>
</dbReference>
<dbReference type="Proteomes" id="UP000555448">
    <property type="component" value="Unassembled WGS sequence"/>
</dbReference>
<dbReference type="RefSeq" id="WP_184241930.1">
    <property type="nucleotide sequence ID" value="NZ_JACHLR010000001.1"/>
</dbReference>
<name>A0A7W7K7B4_9SPHN</name>
<dbReference type="GO" id="GO:0046421">
    <property type="term" value="F:methylisocitrate lyase activity"/>
    <property type="evidence" value="ECO:0007669"/>
    <property type="project" value="UniProtKB-EC"/>
</dbReference>
<organism evidence="1 2">
    <name type="scientific">Novosphingobium chloroacetimidivorans</name>
    <dbReference type="NCBI Taxonomy" id="1428314"/>
    <lineage>
        <taxon>Bacteria</taxon>
        <taxon>Pseudomonadati</taxon>
        <taxon>Pseudomonadota</taxon>
        <taxon>Alphaproteobacteria</taxon>
        <taxon>Sphingomonadales</taxon>
        <taxon>Sphingomonadaceae</taxon>
        <taxon>Novosphingobium</taxon>
    </lineage>
</organism>
<dbReference type="CDD" id="cd00377">
    <property type="entry name" value="ICL_PEPM"/>
    <property type="match status" value="1"/>
</dbReference>
<dbReference type="AlphaFoldDB" id="A0A7W7K7B4"/>
<dbReference type="InterPro" id="IPR039556">
    <property type="entry name" value="ICL/PEPM"/>
</dbReference>
<accession>A0A7W7K7B4</accession>
<comment type="caution">
    <text evidence="1">The sequence shown here is derived from an EMBL/GenBank/DDBJ whole genome shotgun (WGS) entry which is preliminary data.</text>
</comment>
<reference evidence="1 2" key="1">
    <citation type="submission" date="2020-08" db="EMBL/GenBank/DDBJ databases">
        <title>Functional genomics of gut bacteria from endangered species of beetles.</title>
        <authorList>
            <person name="Carlos-Shanley C."/>
        </authorList>
    </citation>
    <scope>NUCLEOTIDE SEQUENCE [LARGE SCALE GENOMIC DNA]</scope>
    <source>
        <strain evidence="1 2">S00245</strain>
    </source>
</reference>
<protein>
    <submittedName>
        <fullName evidence="1">Methylisocitrate lyase</fullName>
        <ecNumber evidence="1">4.1.3.30</ecNumber>
    </submittedName>
</protein>
<dbReference type="PANTHER" id="PTHR42905">
    <property type="entry name" value="PHOSPHOENOLPYRUVATE CARBOXYLASE"/>
    <property type="match status" value="1"/>
</dbReference>
<dbReference type="InterPro" id="IPR040442">
    <property type="entry name" value="Pyrv_kinase-like_dom_sf"/>
</dbReference>
<proteinExistence type="predicted"/>
<keyword evidence="1" id="KW-0456">Lyase</keyword>
<dbReference type="PANTHER" id="PTHR42905:SF5">
    <property type="entry name" value="CARBOXYVINYL-CARBOXYPHOSPHONATE PHOSPHORYLMUTASE, CHLOROPLASTIC"/>
    <property type="match status" value="1"/>
</dbReference>
<dbReference type="Gene3D" id="3.20.20.60">
    <property type="entry name" value="Phosphoenolpyruvate-binding domains"/>
    <property type="match status" value="1"/>
</dbReference>
<gene>
    <name evidence="1" type="ORF">HNO88_000235</name>
</gene>
<dbReference type="EC" id="4.1.3.30" evidence="1"/>
<dbReference type="InterPro" id="IPR015813">
    <property type="entry name" value="Pyrv/PenolPyrv_kinase-like_dom"/>
</dbReference>
<sequence length="294" mass="31824">MPGQGEKLRALIEKGEHFVAGDTFSALTGRIVEHVGFPAAYLGGHACSAFHYAVPDNGVYSQVEQIEQASRIANTISIPLIADADTLGETVADAYHYTRRYIQQGIAGYHVEDERNPKHGRLVNGLWSIEDQQARIDAGVRARRDSGQDLVIIARCDELYPSEAGGGGTGSMEEAIRRGHAYVEAGADVLFYPPSPAPVAELVKAFGSTVPIATMGFTVPGTAFNMATGGWVVAAVNHLKMARELMETGSVASAGEAFANFSEKYELIDQHFYDDLIVDWAEKTGRETRPNHAR</sequence>
<dbReference type="Pfam" id="PF13714">
    <property type="entry name" value="PEP_mutase"/>
    <property type="match status" value="1"/>
</dbReference>
<evidence type="ECO:0000313" key="1">
    <source>
        <dbReference type="EMBL" id="MBB4856938.1"/>
    </source>
</evidence>